<dbReference type="Pfam" id="PF02954">
    <property type="entry name" value="HTH_8"/>
    <property type="match status" value="1"/>
</dbReference>
<gene>
    <name evidence="8" type="ORF">IQ10_02129</name>
</gene>
<dbReference type="PANTHER" id="PTHR32071:SF57">
    <property type="entry name" value="C4-DICARBOXYLATE TRANSPORT TRANSCRIPTIONAL REGULATORY PROTEIN DCTD"/>
    <property type="match status" value="1"/>
</dbReference>
<dbReference type="AlphaFoldDB" id="A0A562QHK0"/>
<comment type="caution">
    <text evidence="8">The sequence shown here is derived from an EMBL/GenBank/DDBJ whole genome shotgun (WGS) entry which is preliminary data.</text>
</comment>
<dbReference type="CDD" id="cd02205">
    <property type="entry name" value="CBS_pair_SF"/>
    <property type="match status" value="1"/>
</dbReference>
<dbReference type="SMART" id="SM00091">
    <property type="entry name" value="PAS"/>
    <property type="match status" value="1"/>
</dbReference>
<feature type="domain" description="Sigma-54 factor interaction" evidence="6">
    <location>
        <begin position="285"/>
        <end position="515"/>
    </location>
</feature>
<keyword evidence="1" id="KW-0547">Nucleotide-binding</keyword>
<dbReference type="InterPro" id="IPR002197">
    <property type="entry name" value="HTH_Fis"/>
</dbReference>
<dbReference type="RefSeq" id="WP_144450441.1">
    <property type="nucleotide sequence ID" value="NZ_VLKZ01000005.1"/>
</dbReference>
<dbReference type="GO" id="GO:0005524">
    <property type="term" value="F:ATP binding"/>
    <property type="evidence" value="ECO:0007669"/>
    <property type="project" value="UniProtKB-KW"/>
</dbReference>
<dbReference type="Gene3D" id="3.10.580.10">
    <property type="entry name" value="CBS-domain"/>
    <property type="match status" value="1"/>
</dbReference>
<evidence type="ECO:0000256" key="5">
    <source>
        <dbReference type="ARBA" id="ARBA00023163"/>
    </source>
</evidence>
<dbReference type="PROSITE" id="PS00675">
    <property type="entry name" value="SIGMA54_INTERACT_1"/>
    <property type="match status" value="1"/>
</dbReference>
<reference evidence="8 9" key="1">
    <citation type="journal article" date="2015" name="Stand. Genomic Sci.">
        <title>Genomic Encyclopedia of Bacterial and Archaeal Type Strains, Phase III: the genomes of soil and plant-associated and newly described type strains.</title>
        <authorList>
            <person name="Whitman W.B."/>
            <person name="Woyke T."/>
            <person name="Klenk H.P."/>
            <person name="Zhou Y."/>
            <person name="Lilburn T.G."/>
            <person name="Beck B.J."/>
            <person name="De Vos P."/>
            <person name="Vandamme P."/>
            <person name="Eisen J.A."/>
            <person name="Garrity G."/>
            <person name="Hugenholtz P."/>
            <person name="Kyrpides N.C."/>
        </authorList>
    </citation>
    <scope>NUCLEOTIDE SEQUENCE [LARGE SCALE GENOMIC DNA]</scope>
    <source>
        <strain evidence="8 9">CGMCC 1.10116</strain>
    </source>
</reference>
<dbReference type="OrthoDB" id="9771372at2"/>
<dbReference type="SUPFAM" id="SSF46689">
    <property type="entry name" value="Homeodomain-like"/>
    <property type="match status" value="1"/>
</dbReference>
<keyword evidence="3" id="KW-0805">Transcription regulation</keyword>
<dbReference type="Proteomes" id="UP000315711">
    <property type="component" value="Unassembled WGS sequence"/>
</dbReference>
<evidence type="ECO:0000313" key="9">
    <source>
        <dbReference type="Proteomes" id="UP000315711"/>
    </source>
</evidence>
<dbReference type="Gene3D" id="3.40.50.300">
    <property type="entry name" value="P-loop containing nucleotide triphosphate hydrolases"/>
    <property type="match status" value="1"/>
</dbReference>
<dbReference type="InterPro" id="IPR027417">
    <property type="entry name" value="P-loop_NTPase"/>
</dbReference>
<dbReference type="InterPro" id="IPR013767">
    <property type="entry name" value="PAS_fold"/>
</dbReference>
<dbReference type="InterPro" id="IPR025662">
    <property type="entry name" value="Sigma_54_int_dom_ATP-bd_1"/>
</dbReference>
<name>A0A562QHK0_9BACI</name>
<dbReference type="SMART" id="SM00382">
    <property type="entry name" value="AAA"/>
    <property type="match status" value="1"/>
</dbReference>
<dbReference type="SUPFAM" id="SSF55785">
    <property type="entry name" value="PYP-like sensor domain (PAS domain)"/>
    <property type="match status" value="1"/>
</dbReference>
<keyword evidence="2" id="KW-0067">ATP-binding</keyword>
<dbReference type="Gene3D" id="1.10.8.60">
    <property type="match status" value="1"/>
</dbReference>
<evidence type="ECO:0000259" key="7">
    <source>
        <dbReference type="PROSITE" id="PS50112"/>
    </source>
</evidence>
<dbReference type="InterPro" id="IPR003593">
    <property type="entry name" value="AAA+_ATPase"/>
</dbReference>
<dbReference type="Pfam" id="PF00158">
    <property type="entry name" value="Sigma54_activat"/>
    <property type="match status" value="1"/>
</dbReference>
<proteinExistence type="predicted"/>
<evidence type="ECO:0000256" key="2">
    <source>
        <dbReference type="ARBA" id="ARBA00022840"/>
    </source>
</evidence>
<dbReference type="Gene3D" id="1.10.10.60">
    <property type="entry name" value="Homeodomain-like"/>
    <property type="match status" value="1"/>
</dbReference>
<dbReference type="SUPFAM" id="SSF52540">
    <property type="entry name" value="P-loop containing nucleoside triphosphate hydrolases"/>
    <property type="match status" value="1"/>
</dbReference>
<dbReference type="InterPro" id="IPR035965">
    <property type="entry name" value="PAS-like_dom_sf"/>
</dbReference>
<keyword evidence="5" id="KW-0804">Transcription</keyword>
<sequence length="593" mass="67765">MLNHFEQRNLPNEVDVQLEHNVHYWMKPPYFLIFEKQSIQQILELLTAKNEDIIMINKDHCVLGILTSEVIYRALLKGLPLHQEIEESWLQDPFIVRADESIIHVNFEGNIIPVVNHEEKLVGSLSQKEILNYKDYFIQSIKHNVELIDIILEIAYEGVAVVDQHGYIVKMNKAYCNFLGIKPEEAIGKYVADVIENTQLHKTVKSGIPERGGIQMIQGQKMIVHRIPIWQNDQIIGAIGMLIFEGVTELYQILENATQVSTANNSKIDAEYKNDHNKRKTFEHMVGVSQALHVTKSMARKAAKTKSTVLITGESGTGKEGFAQAIHNLSSRSTEPFIAINCAAIPEHLLEAELFGYVEGAFTGAKKGGSPGKFELANKGTIFLDEIGDMPLHMQTKILRVLEENEVVRLGGSRSISLDVRIIAATNQRLEECVREGDFREDLYYRLNVIHLEIPPLRKRKEDIPALIAHYLNRFSKEYGVSQKNVDQSVMEALREYDWPGNIRQLMNVVEQFINFVDGDSINYHHLPSVIRKNQQTKTREVHQPLKSERIETEILTIQKALEEVRGNKTAAARRLGIHRTTLYKKLRQFKIE</sequence>
<dbReference type="GO" id="GO:0006355">
    <property type="term" value="P:regulation of DNA-templated transcription"/>
    <property type="evidence" value="ECO:0007669"/>
    <property type="project" value="InterPro"/>
</dbReference>
<dbReference type="GO" id="GO:0043565">
    <property type="term" value="F:sequence-specific DNA binding"/>
    <property type="evidence" value="ECO:0007669"/>
    <property type="project" value="InterPro"/>
</dbReference>
<dbReference type="Gene3D" id="3.30.450.20">
    <property type="entry name" value="PAS domain"/>
    <property type="match status" value="1"/>
</dbReference>
<evidence type="ECO:0000256" key="4">
    <source>
        <dbReference type="ARBA" id="ARBA00023125"/>
    </source>
</evidence>
<accession>A0A562QHK0</accession>
<dbReference type="PROSITE" id="PS00676">
    <property type="entry name" value="SIGMA54_INTERACT_2"/>
    <property type="match status" value="1"/>
</dbReference>
<dbReference type="PROSITE" id="PS50045">
    <property type="entry name" value="SIGMA54_INTERACT_4"/>
    <property type="match status" value="1"/>
</dbReference>
<dbReference type="PROSITE" id="PS50112">
    <property type="entry name" value="PAS"/>
    <property type="match status" value="1"/>
</dbReference>
<dbReference type="PROSITE" id="PS00688">
    <property type="entry name" value="SIGMA54_INTERACT_3"/>
    <property type="match status" value="1"/>
</dbReference>
<dbReference type="PANTHER" id="PTHR32071">
    <property type="entry name" value="TRANSCRIPTIONAL REGULATORY PROTEIN"/>
    <property type="match status" value="1"/>
</dbReference>
<dbReference type="CDD" id="cd00009">
    <property type="entry name" value="AAA"/>
    <property type="match status" value="1"/>
</dbReference>
<protein>
    <submittedName>
        <fullName evidence="8">PAS domain S-box-containing protein</fullName>
    </submittedName>
</protein>
<dbReference type="InterPro" id="IPR000014">
    <property type="entry name" value="PAS"/>
</dbReference>
<dbReference type="InterPro" id="IPR009057">
    <property type="entry name" value="Homeodomain-like_sf"/>
</dbReference>
<dbReference type="InterPro" id="IPR046342">
    <property type="entry name" value="CBS_dom_sf"/>
</dbReference>
<evidence type="ECO:0000256" key="1">
    <source>
        <dbReference type="ARBA" id="ARBA00022741"/>
    </source>
</evidence>
<dbReference type="NCBIfam" id="TIGR00229">
    <property type="entry name" value="sensory_box"/>
    <property type="match status" value="1"/>
</dbReference>
<evidence type="ECO:0000259" key="6">
    <source>
        <dbReference type="PROSITE" id="PS50045"/>
    </source>
</evidence>
<dbReference type="InterPro" id="IPR002078">
    <property type="entry name" value="Sigma_54_int"/>
</dbReference>
<dbReference type="Pfam" id="PF25601">
    <property type="entry name" value="AAA_lid_14"/>
    <property type="match status" value="1"/>
</dbReference>
<dbReference type="FunFam" id="3.40.50.300:FF:000006">
    <property type="entry name" value="DNA-binding transcriptional regulator NtrC"/>
    <property type="match status" value="1"/>
</dbReference>
<keyword evidence="9" id="KW-1185">Reference proteome</keyword>
<dbReference type="InterPro" id="IPR025943">
    <property type="entry name" value="Sigma_54_int_dom_ATP-bd_2"/>
</dbReference>
<dbReference type="SUPFAM" id="SSF54631">
    <property type="entry name" value="CBS-domain pair"/>
    <property type="match status" value="1"/>
</dbReference>
<dbReference type="InterPro" id="IPR058031">
    <property type="entry name" value="AAA_lid_NorR"/>
</dbReference>
<feature type="domain" description="PAS" evidence="7">
    <location>
        <begin position="144"/>
        <end position="189"/>
    </location>
</feature>
<dbReference type="PRINTS" id="PR01590">
    <property type="entry name" value="HTHFIS"/>
</dbReference>
<dbReference type="CDD" id="cd00130">
    <property type="entry name" value="PAS"/>
    <property type="match status" value="1"/>
</dbReference>
<evidence type="ECO:0000256" key="3">
    <source>
        <dbReference type="ARBA" id="ARBA00023015"/>
    </source>
</evidence>
<organism evidence="8 9">
    <name type="scientific">Halalkalibacter nanhaiisediminis</name>
    <dbReference type="NCBI Taxonomy" id="688079"/>
    <lineage>
        <taxon>Bacteria</taxon>
        <taxon>Bacillati</taxon>
        <taxon>Bacillota</taxon>
        <taxon>Bacilli</taxon>
        <taxon>Bacillales</taxon>
        <taxon>Bacillaceae</taxon>
        <taxon>Halalkalibacter</taxon>
    </lineage>
</organism>
<dbReference type="EMBL" id="VLKZ01000005">
    <property type="protein sequence ID" value="TWI56238.1"/>
    <property type="molecule type" value="Genomic_DNA"/>
</dbReference>
<keyword evidence="4" id="KW-0238">DNA-binding</keyword>
<dbReference type="InterPro" id="IPR025944">
    <property type="entry name" value="Sigma_54_int_dom_CS"/>
</dbReference>
<dbReference type="Pfam" id="PF00989">
    <property type="entry name" value="PAS"/>
    <property type="match status" value="1"/>
</dbReference>
<evidence type="ECO:0000313" key="8">
    <source>
        <dbReference type="EMBL" id="TWI56238.1"/>
    </source>
</evidence>